<evidence type="ECO:0000313" key="3">
    <source>
        <dbReference type="Proteomes" id="UP000002316"/>
    </source>
</evidence>
<evidence type="ECO:0000313" key="2">
    <source>
        <dbReference type="EMBL" id="CBH18088.1"/>
    </source>
</evidence>
<proteinExistence type="predicted"/>
<keyword evidence="1" id="KW-1133">Transmembrane helix</keyword>
<organism evidence="2 3">
    <name type="scientific">Trypanosoma brucei gambiense (strain MHOM/CI/86/DAL972)</name>
    <dbReference type="NCBI Taxonomy" id="679716"/>
    <lineage>
        <taxon>Eukaryota</taxon>
        <taxon>Discoba</taxon>
        <taxon>Euglenozoa</taxon>
        <taxon>Kinetoplastea</taxon>
        <taxon>Metakinetoplastina</taxon>
        <taxon>Trypanosomatida</taxon>
        <taxon>Trypanosomatidae</taxon>
        <taxon>Trypanosoma</taxon>
    </lineage>
</organism>
<reference evidence="3" key="1">
    <citation type="journal article" date="2010" name="PLoS Negl. Trop. Dis.">
        <title>The genome sequence of Trypanosoma brucei gambiense, causative agent of chronic human african trypanosomiasis.</title>
        <authorList>
            <person name="Jackson A.P."/>
            <person name="Sanders M."/>
            <person name="Berry A."/>
            <person name="McQuillan J."/>
            <person name="Aslett M.A."/>
            <person name="Quail M.A."/>
            <person name="Chukualim B."/>
            <person name="Capewell P."/>
            <person name="MacLeod A."/>
            <person name="Melville S.E."/>
            <person name="Gibson W."/>
            <person name="Barry J.D."/>
            <person name="Berriman M."/>
            <person name="Hertz-Fowler C."/>
        </authorList>
    </citation>
    <scope>NUCLEOTIDE SEQUENCE [LARGE SCALE GENOMIC DNA]</scope>
    <source>
        <strain evidence="3">MHOM/CI/86/DAL972</strain>
    </source>
</reference>
<dbReference type="RefSeq" id="XP_011780352.1">
    <property type="nucleotide sequence ID" value="XM_011782050.1"/>
</dbReference>
<name>D0A8T7_TRYB9</name>
<accession>D0A8T7</accession>
<feature type="transmembrane region" description="Helical" evidence="1">
    <location>
        <begin position="89"/>
        <end position="115"/>
    </location>
</feature>
<keyword evidence="1" id="KW-0472">Membrane</keyword>
<dbReference type="Proteomes" id="UP000002316">
    <property type="component" value="Chromosome 11"/>
</dbReference>
<evidence type="ECO:0000256" key="1">
    <source>
        <dbReference type="SAM" id="Phobius"/>
    </source>
</evidence>
<dbReference type="KEGG" id="tbg:TbgDal_XI12070"/>
<dbReference type="EMBL" id="FN554974">
    <property type="protein sequence ID" value="CBH18088.1"/>
    <property type="molecule type" value="Genomic_DNA"/>
</dbReference>
<keyword evidence="1" id="KW-0812">Transmembrane</keyword>
<gene>
    <name evidence="2" type="ORF">TbgDal_XI12070</name>
</gene>
<sequence length="116" mass="13869">MFKILFVSTGISNQKTRGKKQRKEMAQPDPHFLFLNLYRWFERKWSVVASSGPMRLVQFLSMVPFCSARRALSIIFVDTTTRKKRSCYVFLFPLPHTSINIFIVQWLPMLFLFFFY</sequence>
<dbReference type="AlphaFoldDB" id="D0A8T7"/>
<protein>
    <submittedName>
        <fullName evidence="2">Uncharacterized protein</fullName>
    </submittedName>
</protein>
<dbReference type="GeneID" id="23866362"/>